<dbReference type="InterPro" id="IPR045794">
    <property type="entry name" value="Trypco1"/>
</dbReference>
<dbReference type="EMBL" id="SJJR01000001">
    <property type="protein sequence ID" value="TCC00301.1"/>
    <property type="molecule type" value="Genomic_DNA"/>
</dbReference>
<sequence>MTELRRFPLDGGGSVVVEVDGRPGVTPAANAGKTVREAQVTFDRALAEVRDAASAALAQFQSMPHRPDEVEIKFGVQLTAEANAVIARTGVQGQFEVTVRWQRSAGGGTHPRAVP</sequence>
<comment type="caution">
    <text evidence="2">The sequence shown here is derived from an EMBL/GenBank/DDBJ whole genome shotgun (WGS) entry which is preliminary data.</text>
</comment>
<protein>
    <recommendedName>
        <fullName evidence="1">Trypsin-co-occurring domain-containing protein</fullName>
    </recommendedName>
</protein>
<accession>A0A4R0GRQ7</accession>
<evidence type="ECO:0000313" key="3">
    <source>
        <dbReference type="Proteomes" id="UP000292274"/>
    </source>
</evidence>
<dbReference type="OrthoDB" id="5007906at2"/>
<evidence type="ECO:0000259" key="1">
    <source>
        <dbReference type="Pfam" id="PF19493"/>
    </source>
</evidence>
<evidence type="ECO:0000313" key="2">
    <source>
        <dbReference type="EMBL" id="TCC00301.1"/>
    </source>
</evidence>
<name>A0A4R0GRQ7_9ACTN</name>
<dbReference type="NCBIfam" id="NF041216">
    <property type="entry name" value="CU044_2847_fam"/>
    <property type="match status" value="1"/>
</dbReference>
<keyword evidence="3" id="KW-1185">Reference proteome</keyword>
<feature type="domain" description="Trypsin-co-occurring" evidence="1">
    <location>
        <begin position="7"/>
        <end position="103"/>
    </location>
</feature>
<dbReference type="AlphaFoldDB" id="A0A4R0GRQ7"/>
<gene>
    <name evidence="2" type="ORF">E0H26_00935</name>
</gene>
<dbReference type="Pfam" id="PF19493">
    <property type="entry name" value="Trypco1"/>
    <property type="match status" value="1"/>
</dbReference>
<dbReference type="RefSeq" id="WP_131299616.1">
    <property type="nucleotide sequence ID" value="NZ_SJJR01000001.1"/>
</dbReference>
<proteinExistence type="predicted"/>
<organism evidence="2 3">
    <name type="scientific">Micromonospora zingiberis</name>
    <dbReference type="NCBI Taxonomy" id="2053011"/>
    <lineage>
        <taxon>Bacteria</taxon>
        <taxon>Bacillati</taxon>
        <taxon>Actinomycetota</taxon>
        <taxon>Actinomycetes</taxon>
        <taxon>Micromonosporales</taxon>
        <taxon>Micromonosporaceae</taxon>
        <taxon>Micromonospora</taxon>
    </lineage>
</organism>
<reference evidence="2 3" key="1">
    <citation type="submission" date="2019-02" db="EMBL/GenBank/DDBJ databases">
        <title>Jishengella sp. nov., isolated from a root of Zingiber montanum.</title>
        <authorList>
            <person name="Kuncharoen N."/>
            <person name="Kudo T."/>
            <person name="Masahiro Y."/>
            <person name="Ohkuma M."/>
            <person name="Tanasupawat S."/>
        </authorList>
    </citation>
    <scope>NUCLEOTIDE SEQUENCE [LARGE SCALE GENOMIC DNA]</scope>
    <source>
        <strain evidence="2 3">PLAI 1-1</strain>
    </source>
</reference>
<dbReference type="Proteomes" id="UP000292274">
    <property type="component" value="Unassembled WGS sequence"/>
</dbReference>